<keyword evidence="10" id="KW-0813">Transport</keyword>
<organism evidence="11 13">
    <name type="scientific">Anaerobacillus isosaccharinicus</name>
    <dbReference type="NCBI Taxonomy" id="1532552"/>
    <lineage>
        <taxon>Bacteria</taxon>
        <taxon>Bacillati</taxon>
        <taxon>Bacillota</taxon>
        <taxon>Bacilli</taxon>
        <taxon>Bacillales</taxon>
        <taxon>Bacillaceae</taxon>
        <taxon>Anaerobacillus</taxon>
    </lineage>
</organism>
<accession>A0A1S2L8J8</accession>
<feature type="transmembrane region" description="Helical" evidence="10">
    <location>
        <begin position="7"/>
        <end position="26"/>
    </location>
</feature>
<evidence type="ECO:0000256" key="10">
    <source>
        <dbReference type="HAMAP-Rule" id="MF_00454"/>
    </source>
</evidence>
<evidence type="ECO:0000313" key="13">
    <source>
        <dbReference type="Proteomes" id="UP000180175"/>
    </source>
</evidence>
<reference evidence="11 13" key="1">
    <citation type="submission" date="2016-10" db="EMBL/GenBank/DDBJ databases">
        <title>Draft genome sequences of four alkaliphilic bacteria belonging to the Anaerobacillus genus.</title>
        <authorList>
            <person name="Bassil N.M."/>
            <person name="Lloyd J.R."/>
        </authorList>
    </citation>
    <scope>NUCLEOTIDE SEQUENCE [LARGE SCALE GENOMIC DNA]</scope>
    <source>
        <strain evidence="11 13">NB2006</strain>
    </source>
</reference>
<comment type="similarity">
    <text evidence="7 10">Belongs to the fluoride channel Fluc/FEX (TC 1.A.43) family.</text>
</comment>
<feature type="binding site" evidence="10">
    <location>
        <position position="76"/>
    </location>
    <ligand>
        <name>Na(+)</name>
        <dbReference type="ChEBI" id="CHEBI:29101"/>
        <note>structural</note>
    </ligand>
</feature>
<protein>
    <recommendedName>
        <fullName evidence="10">Fluoride-specific ion channel FluC</fullName>
    </recommendedName>
</protein>
<dbReference type="GO" id="GO:0140114">
    <property type="term" value="P:cellular detoxification of fluoride"/>
    <property type="evidence" value="ECO:0007669"/>
    <property type="project" value="UniProtKB-UniRule"/>
</dbReference>
<keyword evidence="10" id="KW-0479">Metal-binding</keyword>
<dbReference type="GO" id="GO:0005886">
    <property type="term" value="C:plasma membrane"/>
    <property type="evidence" value="ECO:0007669"/>
    <property type="project" value="UniProtKB-SubCell"/>
</dbReference>
<dbReference type="PANTHER" id="PTHR28259:SF1">
    <property type="entry name" value="FLUORIDE EXPORT PROTEIN 1-RELATED"/>
    <property type="match status" value="1"/>
</dbReference>
<sequence length="139" mass="15027">MNLKVVRIFFAVGIGGAFGTVLRYALNIQTVSFLFPLGTLIENLIGSLLLGFLTGWLVHVKLNDIWKAGLGGGFCGGFTTMSTLAADFFGFFGTSQLNIAIFYLSTSIFGGVFLAFIGYILGEKQNYRYQLSKKAGGIN</sequence>
<dbReference type="AlphaFoldDB" id="A0A1S2L8J8"/>
<dbReference type="GO" id="GO:0046872">
    <property type="term" value="F:metal ion binding"/>
    <property type="evidence" value="ECO:0007669"/>
    <property type="project" value="UniProtKB-KW"/>
</dbReference>
<keyword evidence="3 10" id="KW-0812">Transmembrane</keyword>
<dbReference type="KEGG" id="aia:AWH56_025550"/>
<comment type="subcellular location">
    <subcellularLocation>
        <location evidence="1 10">Cell membrane</location>
        <topology evidence="1 10">Multi-pass membrane protein</topology>
    </subcellularLocation>
</comment>
<keyword evidence="4 10" id="KW-1133">Transmembrane helix</keyword>
<dbReference type="EMBL" id="CP063356">
    <property type="protein sequence ID" value="QOY35970.1"/>
    <property type="molecule type" value="Genomic_DNA"/>
</dbReference>
<proteinExistence type="inferred from homology"/>
<reference evidence="12" key="4">
    <citation type="submission" date="2020-10" db="EMBL/GenBank/DDBJ databases">
        <authorList>
            <person name="Bassil N.M."/>
            <person name="Lloyd J.R."/>
        </authorList>
    </citation>
    <scope>NUCLEOTIDE SEQUENCE</scope>
    <source>
        <strain evidence="12">NB2006</strain>
    </source>
</reference>
<dbReference type="Proteomes" id="UP000180175">
    <property type="component" value="Chromosome"/>
</dbReference>
<evidence type="ECO:0000256" key="8">
    <source>
        <dbReference type="ARBA" id="ARBA00035585"/>
    </source>
</evidence>
<evidence type="ECO:0000313" key="11">
    <source>
        <dbReference type="EMBL" id="OIJ08818.1"/>
    </source>
</evidence>
<evidence type="ECO:0000256" key="1">
    <source>
        <dbReference type="ARBA" id="ARBA00004651"/>
    </source>
</evidence>
<comment type="activity regulation">
    <text evidence="10">Na(+) is not transported, but it plays an essential structural role and its presence is essential for fluoride channel function.</text>
</comment>
<keyword evidence="10" id="KW-0406">Ion transport</keyword>
<gene>
    <name evidence="10" type="primary">fluC</name>
    <name evidence="10" type="synonym">crcB</name>
    <name evidence="12" type="ORF">AWH56_025550</name>
    <name evidence="11" type="ORF">AWH56_18365</name>
</gene>
<reference evidence="12 13" key="2">
    <citation type="journal article" date="2017" name="Genome Announc.">
        <title>Draft Genome Sequences of Four Alkaliphilic Bacteria Belonging to the Anaerobacillus Genus.</title>
        <authorList>
            <person name="Bassil N.M."/>
            <person name="Lloyd J.R."/>
        </authorList>
    </citation>
    <scope>NUCLEOTIDE SEQUENCE [LARGE SCALE GENOMIC DNA]</scope>
    <source>
        <strain evidence="12 13">NB2006</strain>
    </source>
</reference>
<comment type="catalytic activity">
    <reaction evidence="8">
        <text>fluoride(in) = fluoride(out)</text>
        <dbReference type="Rhea" id="RHEA:76159"/>
        <dbReference type="ChEBI" id="CHEBI:17051"/>
    </reaction>
    <physiologicalReaction direction="left-to-right" evidence="8">
        <dbReference type="Rhea" id="RHEA:76160"/>
    </physiologicalReaction>
</comment>
<evidence type="ECO:0000256" key="6">
    <source>
        <dbReference type="ARBA" id="ARBA00023303"/>
    </source>
</evidence>
<dbReference type="GO" id="GO:0062054">
    <property type="term" value="F:fluoride channel activity"/>
    <property type="evidence" value="ECO:0007669"/>
    <property type="project" value="UniProtKB-UniRule"/>
</dbReference>
<dbReference type="PANTHER" id="PTHR28259">
    <property type="entry name" value="FLUORIDE EXPORT PROTEIN 1-RELATED"/>
    <property type="match status" value="1"/>
</dbReference>
<feature type="transmembrane region" description="Helical" evidence="10">
    <location>
        <begin position="70"/>
        <end position="93"/>
    </location>
</feature>
<keyword evidence="5 10" id="KW-0472">Membrane</keyword>
<evidence type="ECO:0000256" key="4">
    <source>
        <dbReference type="ARBA" id="ARBA00022989"/>
    </source>
</evidence>
<evidence type="ECO:0000256" key="9">
    <source>
        <dbReference type="ARBA" id="ARBA00049940"/>
    </source>
</evidence>
<keyword evidence="13" id="KW-1185">Reference proteome</keyword>
<dbReference type="EMBL" id="LQXD01000158">
    <property type="protein sequence ID" value="OIJ08818.1"/>
    <property type="molecule type" value="Genomic_DNA"/>
</dbReference>
<feature type="transmembrane region" description="Helical" evidence="10">
    <location>
        <begin position="99"/>
        <end position="121"/>
    </location>
</feature>
<dbReference type="RefSeq" id="WP_071318419.1">
    <property type="nucleotide sequence ID" value="NZ_CP063356.2"/>
</dbReference>
<evidence type="ECO:0000256" key="2">
    <source>
        <dbReference type="ARBA" id="ARBA00022475"/>
    </source>
</evidence>
<dbReference type="InterPro" id="IPR003691">
    <property type="entry name" value="FluC"/>
</dbReference>
<keyword evidence="2 10" id="KW-1003">Cell membrane</keyword>
<evidence type="ECO:0000256" key="3">
    <source>
        <dbReference type="ARBA" id="ARBA00022692"/>
    </source>
</evidence>
<name>A0A1S2L8J8_9BACI</name>
<feature type="binding site" evidence="10">
    <location>
        <position position="79"/>
    </location>
    <ligand>
        <name>Na(+)</name>
        <dbReference type="ChEBI" id="CHEBI:29101"/>
        <note>structural</note>
    </ligand>
</feature>
<keyword evidence="10" id="KW-0915">Sodium</keyword>
<evidence type="ECO:0000256" key="5">
    <source>
        <dbReference type="ARBA" id="ARBA00023136"/>
    </source>
</evidence>
<dbReference type="OrthoDB" id="9815830at2"/>
<feature type="transmembrane region" description="Helical" evidence="10">
    <location>
        <begin position="32"/>
        <end position="58"/>
    </location>
</feature>
<evidence type="ECO:0000256" key="7">
    <source>
        <dbReference type="ARBA" id="ARBA00035120"/>
    </source>
</evidence>
<keyword evidence="6 10" id="KW-0407">Ion channel</keyword>
<evidence type="ECO:0000313" key="12">
    <source>
        <dbReference type="EMBL" id="QOY35970.1"/>
    </source>
</evidence>
<reference evidence="12 13" key="3">
    <citation type="journal article" date="2019" name="Int. J. Syst. Evol. Microbiol.">
        <title>Anaerobacillus isosaccharinicus sp. nov., an alkaliphilic bacterium which degrades isosaccharinic acid.</title>
        <authorList>
            <person name="Bassil N.M."/>
            <person name="Lloyd J.R."/>
        </authorList>
    </citation>
    <scope>NUCLEOTIDE SEQUENCE [LARGE SCALE GENOMIC DNA]</scope>
    <source>
        <strain evidence="12 13">NB2006</strain>
    </source>
</reference>
<dbReference type="HAMAP" id="MF_00454">
    <property type="entry name" value="FluC"/>
    <property type="match status" value="1"/>
</dbReference>
<comment type="function">
    <text evidence="9 10">Fluoride-specific ion channel. Important for reducing fluoride concentration in the cell, thus reducing its toxicity.</text>
</comment>
<dbReference type="Pfam" id="PF02537">
    <property type="entry name" value="CRCB"/>
    <property type="match status" value="1"/>
</dbReference>